<keyword evidence="2" id="KW-1185">Reference proteome</keyword>
<organism evidence="1 2">
    <name type="scientific">Choiromyces venosus 120613-1</name>
    <dbReference type="NCBI Taxonomy" id="1336337"/>
    <lineage>
        <taxon>Eukaryota</taxon>
        <taxon>Fungi</taxon>
        <taxon>Dikarya</taxon>
        <taxon>Ascomycota</taxon>
        <taxon>Pezizomycotina</taxon>
        <taxon>Pezizomycetes</taxon>
        <taxon>Pezizales</taxon>
        <taxon>Tuberaceae</taxon>
        <taxon>Choiromyces</taxon>
    </lineage>
</organism>
<feature type="non-terminal residue" evidence="1">
    <location>
        <position position="1"/>
    </location>
</feature>
<accession>A0A3N4JDJ0</accession>
<reference evidence="1 2" key="1">
    <citation type="journal article" date="2018" name="Nat. Ecol. Evol.">
        <title>Pezizomycetes genomes reveal the molecular basis of ectomycorrhizal truffle lifestyle.</title>
        <authorList>
            <person name="Murat C."/>
            <person name="Payen T."/>
            <person name="Noel B."/>
            <person name="Kuo A."/>
            <person name="Morin E."/>
            <person name="Chen J."/>
            <person name="Kohler A."/>
            <person name="Krizsan K."/>
            <person name="Balestrini R."/>
            <person name="Da Silva C."/>
            <person name="Montanini B."/>
            <person name="Hainaut M."/>
            <person name="Levati E."/>
            <person name="Barry K.W."/>
            <person name="Belfiori B."/>
            <person name="Cichocki N."/>
            <person name="Clum A."/>
            <person name="Dockter R.B."/>
            <person name="Fauchery L."/>
            <person name="Guy J."/>
            <person name="Iotti M."/>
            <person name="Le Tacon F."/>
            <person name="Lindquist E.A."/>
            <person name="Lipzen A."/>
            <person name="Malagnac F."/>
            <person name="Mello A."/>
            <person name="Molinier V."/>
            <person name="Miyauchi S."/>
            <person name="Poulain J."/>
            <person name="Riccioni C."/>
            <person name="Rubini A."/>
            <person name="Sitrit Y."/>
            <person name="Splivallo R."/>
            <person name="Traeger S."/>
            <person name="Wang M."/>
            <person name="Zifcakova L."/>
            <person name="Wipf D."/>
            <person name="Zambonelli A."/>
            <person name="Paolocci F."/>
            <person name="Nowrousian M."/>
            <person name="Ottonello S."/>
            <person name="Baldrian P."/>
            <person name="Spatafora J.W."/>
            <person name="Henrissat B."/>
            <person name="Nagy L.G."/>
            <person name="Aury J.M."/>
            <person name="Wincker P."/>
            <person name="Grigoriev I.V."/>
            <person name="Bonfante P."/>
            <person name="Martin F.M."/>
        </authorList>
    </citation>
    <scope>NUCLEOTIDE SEQUENCE [LARGE SCALE GENOMIC DNA]</scope>
    <source>
        <strain evidence="1 2">120613-1</strain>
    </source>
</reference>
<gene>
    <name evidence="1" type="ORF">L873DRAFT_1811443</name>
</gene>
<dbReference type="Proteomes" id="UP000276215">
    <property type="component" value="Unassembled WGS sequence"/>
</dbReference>
<name>A0A3N4JDJ0_9PEZI</name>
<evidence type="ECO:0000313" key="2">
    <source>
        <dbReference type="Proteomes" id="UP000276215"/>
    </source>
</evidence>
<evidence type="ECO:0000313" key="1">
    <source>
        <dbReference type="EMBL" id="RPA96333.1"/>
    </source>
</evidence>
<dbReference type="AlphaFoldDB" id="A0A3N4JDJ0"/>
<dbReference type="EMBL" id="ML120415">
    <property type="protein sequence ID" value="RPA96333.1"/>
    <property type="molecule type" value="Genomic_DNA"/>
</dbReference>
<protein>
    <submittedName>
        <fullName evidence="1">Uncharacterized protein</fullName>
    </submittedName>
</protein>
<proteinExistence type="predicted"/>
<sequence length="93" mass="10717">MSGLNEQESTMNKPLSILSQTKGVSSYRLDLLLVAFVSFFRRLEVHCRLQVGGCGWNENKLGVQIAWNIAWMYANPLMYSTSKLTIRYRYHAN</sequence>